<name>A0A2U3DCI8_SULT2</name>
<organism evidence="3 4">
    <name type="scientific">Sulfoacidibacillus thermotolerans</name>
    <name type="common">Acidibacillus sulfuroxidans</name>
    <dbReference type="NCBI Taxonomy" id="1765684"/>
    <lineage>
        <taxon>Bacteria</taxon>
        <taxon>Bacillati</taxon>
        <taxon>Bacillota</taxon>
        <taxon>Bacilli</taxon>
        <taxon>Bacillales</taxon>
        <taxon>Alicyclobacillaceae</taxon>
        <taxon>Sulfoacidibacillus</taxon>
    </lineage>
</organism>
<dbReference type="SUPFAM" id="SSF53254">
    <property type="entry name" value="Phosphoglycerate mutase-like"/>
    <property type="match status" value="1"/>
</dbReference>
<dbReference type="EMBL" id="MPDK01000002">
    <property type="protein sequence ID" value="PWI59000.1"/>
    <property type="molecule type" value="Genomic_DNA"/>
</dbReference>
<dbReference type="PANTHER" id="PTHR48100:SF59">
    <property type="entry name" value="ADENOSYLCOBALAMIN_ALPHA-RIBAZOLE PHOSPHATASE"/>
    <property type="match status" value="1"/>
</dbReference>
<protein>
    <recommendedName>
        <fullName evidence="5">Histidine phosphatase family protein</fullName>
    </recommendedName>
</protein>
<evidence type="ECO:0000313" key="3">
    <source>
        <dbReference type="EMBL" id="PWI59000.1"/>
    </source>
</evidence>
<comment type="caution">
    <text evidence="3">The sequence shown here is derived from an EMBL/GenBank/DDBJ whole genome shotgun (WGS) entry which is preliminary data.</text>
</comment>
<evidence type="ECO:0000313" key="4">
    <source>
        <dbReference type="Proteomes" id="UP000245380"/>
    </source>
</evidence>
<evidence type="ECO:0000256" key="2">
    <source>
        <dbReference type="PIRSR" id="PIRSR613078-2"/>
    </source>
</evidence>
<dbReference type="AlphaFoldDB" id="A0A2U3DCI8"/>
<dbReference type="InterPro" id="IPR050275">
    <property type="entry name" value="PGM_Phosphatase"/>
</dbReference>
<dbReference type="GO" id="GO:0005737">
    <property type="term" value="C:cytoplasm"/>
    <property type="evidence" value="ECO:0007669"/>
    <property type="project" value="TreeGrafter"/>
</dbReference>
<evidence type="ECO:0000256" key="1">
    <source>
        <dbReference type="PIRSR" id="PIRSR613078-1"/>
    </source>
</evidence>
<dbReference type="InterPro" id="IPR013078">
    <property type="entry name" value="His_Pase_superF_clade-1"/>
</dbReference>
<feature type="binding site" evidence="2">
    <location>
        <position position="52"/>
    </location>
    <ligand>
        <name>substrate</name>
    </ligand>
</feature>
<feature type="active site" description="Tele-phosphohistidine intermediate" evidence="1">
    <location>
        <position position="3"/>
    </location>
</feature>
<dbReference type="PANTHER" id="PTHR48100">
    <property type="entry name" value="BROAD-SPECIFICITY PHOSPHATASE YOR283W-RELATED"/>
    <property type="match status" value="1"/>
</dbReference>
<dbReference type="Pfam" id="PF00300">
    <property type="entry name" value="His_Phos_1"/>
    <property type="match status" value="1"/>
</dbReference>
<accession>A0A2U3DCI8</accession>
<reference evidence="3 4" key="1">
    <citation type="submission" date="2016-11" db="EMBL/GenBank/DDBJ databases">
        <title>Comparative genomics of Acidibacillus ferroxidans species.</title>
        <authorList>
            <person name="Oliveira G."/>
            <person name="Nunes G."/>
            <person name="Oliveira R."/>
            <person name="Araujo F."/>
            <person name="Salim A."/>
            <person name="Scholte L."/>
            <person name="Morais D."/>
            <person name="Nancucheo I."/>
            <person name="Johnson D.B."/>
            <person name="Grail B."/>
            <person name="Bittencourt J."/>
            <person name="Valadares R."/>
        </authorList>
    </citation>
    <scope>NUCLEOTIDE SEQUENCE [LARGE SCALE GENOMIC DNA]</scope>
    <source>
        <strain evidence="3 4">Y002</strain>
    </source>
</reference>
<dbReference type="Proteomes" id="UP000245380">
    <property type="component" value="Unassembled WGS sequence"/>
</dbReference>
<dbReference type="CDD" id="cd07067">
    <property type="entry name" value="HP_PGM_like"/>
    <property type="match status" value="1"/>
</dbReference>
<feature type="binding site" evidence="2">
    <location>
        <begin position="2"/>
        <end position="9"/>
    </location>
    <ligand>
        <name>substrate</name>
    </ligand>
</feature>
<evidence type="ECO:0008006" key="5">
    <source>
        <dbReference type="Google" id="ProtNLM"/>
    </source>
</evidence>
<sequence length="202" mass="22544">MRHGETDWNVLRRFQGRTDVPLNDRGREQALQSAIYLSAFHWDQIVTSPLGRAKETAQIIAQHLHLGEVETIEQLAERDVGNGTGFTPEQFRLAQTEGRLVGIETHDQVKDRAMAALQLLVMRYKAKRVIAVSHGAVINAVLAELSNGEIGTGKTALQNVCLNTLHFHPELGWEIESFNVIDHLRKVKGEILGSLTSDLDLH</sequence>
<gene>
    <name evidence="3" type="ORF">BM613_01325</name>
</gene>
<proteinExistence type="predicted"/>
<dbReference type="GO" id="GO:0016791">
    <property type="term" value="F:phosphatase activity"/>
    <property type="evidence" value="ECO:0007669"/>
    <property type="project" value="TreeGrafter"/>
</dbReference>
<dbReference type="SMART" id="SM00855">
    <property type="entry name" value="PGAM"/>
    <property type="match status" value="1"/>
</dbReference>
<feature type="active site" description="Proton donor/acceptor" evidence="1">
    <location>
        <position position="77"/>
    </location>
</feature>
<dbReference type="InterPro" id="IPR029033">
    <property type="entry name" value="His_PPase_superfam"/>
</dbReference>
<dbReference type="Gene3D" id="3.40.50.1240">
    <property type="entry name" value="Phosphoglycerate mutase-like"/>
    <property type="match status" value="1"/>
</dbReference>
<keyword evidence="4" id="KW-1185">Reference proteome</keyword>